<dbReference type="PANTHER" id="PTHR43427">
    <property type="entry name" value="CHLORIDE CHANNEL PROTEIN CLC-E"/>
    <property type="match status" value="1"/>
</dbReference>
<evidence type="ECO:0000256" key="9">
    <source>
        <dbReference type="ARBA" id="ARBA00023303"/>
    </source>
</evidence>
<evidence type="ECO:0000256" key="6">
    <source>
        <dbReference type="ARBA" id="ARBA00023136"/>
    </source>
</evidence>
<evidence type="ECO:0000256" key="4">
    <source>
        <dbReference type="ARBA" id="ARBA00022989"/>
    </source>
</evidence>
<feature type="transmembrane region" description="Helical" evidence="10">
    <location>
        <begin position="220"/>
        <end position="241"/>
    </location>
</feature>
<evidence type="ECO:0000256" key="1">
    <source>
        <dbReference type="ARBA" id="ARBA00004141"/>
    </source>
</evidence>
<dbReference type="RefSeq" id="WP_220253686.1">
    <property type="nucleotide sequence ID" value="NZ_JAICCF010000008.1"/>
</dbReference>
<sequence length="426" mass="45840">MRKKIIQANYVKLLIASLVAGLLSAFLASVLKHITEHYEAHFFKTISPYSYLFLVFPLIGLLMIHILRKYAFRKKPNKGIKEIYLTLDTRRNELPGYKIPSHFINGFLTVIFGGSTGVEVSTVVSTATIGAVTRQKAAIANRFKTELICAGVAGGLTALFGSPLVGLLFAVEVIARKVTKTILMSSVAAVLVAWAFLQLLHEEPLLNLSITHWQVSAIPYIIGLSVLAGVISVFFTRTVIAVKNRFGSVKNDYIRILVGAAIVGVGIFLLPALFGDSYSAVTDMIGRSERQAFTIPFAVTILAIVLLKPIISSVTLGAGGDGGVFAPSIVIGALLGLLLATFCNHYFHAHLIVANFIIMGIAAVLSGSIHAPLTSTSLACRLSGGFILTVPVLIASTVARYTAKKIYPYTVYSYKDQAIQQPVAAK</sequence>
<dbReference type="Pfam" id="PF00654">
    <property type="entry name" value="Voltage_CLC"/>
    <property type="match status" value="1"/>
</dbReference>
<comment type="caution">
    <text evidence="11">The sequence shown here is derived from an EMBL/GenBank/DDBJ whole genome shotgun (WGS) entry which is preliminary data.</text>
</comment>
<dbReference type="InterPro" id="IPR001807">
    <property type="entry name" value="ClC"/>
</dbReference>
<keyword evidence="6 10" id="KW-0472">Membrane</keyword>
<dbReference type="CDD" id="cd00400">
    <property type="entry name" value="Voltage_gated_ClC"/>
    <property type="match status" value="1"/>
</dbReference>
<evidence type="ECO:0000313" key="11">
    <source>
        <dbReference type="EMBL" id="MBW8688359.1"/>
    </source>
</evidence>
<evidence type="ECO:0000256" key="2">
    <source>
        <dbReference type="ARBA" id="ARBA00022448"/>
    </source>
</evidence>
<feature type="transmembrane region" description="Helical" evidence="10">
    <location>
        <begin position="349"/>
        <end position="370"/>
    </location>
</feature>
<dbReference type="Proteomes" id="UP000812961">
    <property type="component" value="Unassembled WGS sequence"/>
</dbReference>
<evidence type="ECO:0000256" key="5">
    <source>
        <dbReference type="ARBA" id="ARBA00023065"/>
    </source>
</evidence>
<feature type="transmembrane region" description="Helical" evidence="10">
    <location>
        <begin position="295"/>
        <end position="318"/>
    </location>
</feature>
<accession>A0ABS7GKV1</accession>
<keyword evidence="2" id="KW-0813">Transport</keyword>
<feature type="transmembrane region" description="Helical" evidence="10">
    <location>
        <begin position="147"/>
        <end position="170"/>
    </location>
</feature>
<gene>
    <name evidence="11" type="ORF">K1Y79_28755</name>
</gene>
<reference evidence="11 12" key="1">
    <citation type="submission" date="2021-08" db="EMBL/GenBank/DDBJ databases">
        <title>The genome sequence of Chitinophaga sp. B61.</title>
        <authorList>
            <person name="Zhang X."/>
        </authorList>
    </citation>
    <scope>NUCLEOTIDE SEQUENCE [LARGE SCALE GENOMIC DNA]</scope>
    <source>
        <strain evidence="11 12">B61</strain>
    </source>
</reference>
<feature type="transmembrane region" description="Helical" evidence="10">
    <location>
        <begin position="324"/>
        <end position="342"/>
    </location>
</feature>
<keyword evidence="5" id="KW-0406">Ion transport</keyword>
<dbReference type="InterPro" id="IPR050368">
    <property type="entry name" value="ClC-type_chloride_channel"/>
</dbReference>
<dbReference type="SUPFAM" id="SSF81340">
    <property type="entry name" value="Clc chloride channel"/>
    <property type="match status" value="1"/>
</dbReference>
<evidence type="ECO:0000256" key="3">
    <source>
        <dbReference type="ARBA" id="ARBA00022692"/>
    </source>
</evidence>
<keyword evidence="4 10" id="KW-1133">Transmembrane helix</keyword>
<feature type="transmembrane region" description="Helical" evidence="10">
    <location>
        <begin position="182"/>
        <end position="200"/>
    </location>
</feature>
<keyword evidence="3 10" id="KW-0812">Transmembrane</keyword>
<dbReference type="PANTHER" id="PTHR43427:SF6">
    <property type="entry name" value="CHLORIDE CHANNEL PROTEIN CLC-E"/>
    <property type="match status" value="1"/>
</dbReference>
<feature type="transmembrane region" description="Helical" evidence="10">
    <location>
        <begin position="48"/>
        <end position="67"/>
    </location>
</feature>
<dbReference type="PRINTS" id="PR00762">
    <property type="entry name" value="CLCHANNEL"/>
</dbReference>
<feature type="transmembrane region" description="Helical" evidence="10">
    <location>
        <begin position="382"/>
        <end position="403"/>
    </location>
</feature>
<proteinExistence type="predicted"/>
<comment type="subcellular location">
    <subcellularLocation>
        <location evidence="1">Membrane</location>
        <topology evidence="1">Multi-pass membrane protein</topology>
    </subcellularLocation>
</comment>
<keyword evidence="7" id="KW-0869">Chloride channel</keyword>
<evidence type="ECO:0000313" key="12">
    <source>
        <dbReference type="Proteomes" id="UP000812961"/>
    </source>
</evidence>
<evidence type="ECO:0000256" key="8">
    <source>
        <dbReference type="ARBA" id="ARBA00023214"/>
    </source>
</evidence>
<keyword evidence="9" id="KW-0407">Ion channel</keyword>
<evidence type="ECO:0000256" key="10">
    <source>
        <dbReference type="SAM" id="Phobius"/>
    </source>
</evidence>
<feature type="transmembrane region" description="Helical" evidence="10">
    <location>
        <begin position="253"/>
        <end position="274"/>
    </location>
</feature>
<organism evidence="11 12">
    <name type="scientific">Chitinophaga rhizophila</name>
    <dbReference type="NCBI Taxonomy" id="2866212"/>
    <lineage>
        <taxon>Bacteria</taxon>
        <taxon>Pseudomonadati</taxon>
        <taxon>Bacteroidota</taxon>
        <taxon>Chitinophagia</taxon>
        <taxon>Chitinophagales</taxon>
        <taxon>Chitinophagaceae</taxon>
        <taxon>Chitinophaga</taxon>
    </lineage>
</organism>
<dbReference type="InterPro" id="IPR014743">
    <property type="entry name" value="Cl-channel_core"/>
</dbReference>
<evidence type="ECO:0000256" key="7">
    <source>
        <dbReference type="ARBA" id="ARBA00023173"/>
    </source>
</evidence>
<dbReference type="EMBL" id="JAICCF010000008">
    <property type="protein sequence ID" value="MBW8688359.1"/>
    <property type="molecule type" value="Genomic_DNA"/>
</dbReference>
<keyword evidence="12" id="KW-1185">Reference proteome</keyword>
<name>A0ABS7GKV1_9BACT</name>
<dbReference type="Gene3D" id="1.10.3080.10">
    <property type="entry name" value="Clc chloride channel"/>
    <property type="match status" value="1"/>
</dbReference>
<protein>
    <submittedName>
        <fullName evidence="11">Chloride channel protein</fullName>
    </submittedName>
</protein>
<keyword evidence="8" id="KW-0868">Chloride</keyword>